<dbReference type="SUPFAM" id="SSF53649">
    <property type="entry name" value="Alkaline phosphatase-like"/>
    <property type="match status" value="1"/>
</dbReference>
<dbReference type="PANTHER" id="PTHR42693:SF33">
    <property type="entry name" value="ARYLSULFATASE"/>
    <property type="match status" value="1"/>
</dbReference>
<name>A0ABX8H3J0_9BACT</name>
<evidence type="ECO:0000256" key="2">
    <source>
        <dbReference type="SAM" id="SignalP"/>
    </source>
</evidence>
<proteinExistence type="inferred from homology"/>
<keyword evidence="5" id="KW-1185">Reference proteome</keyword>
<sequence length="463" mass="52607">MMKSRFKKIINCLVLLLCLITKVSAQEQPNIIFILADDMGYGDMEVYGHPYTKTPHLDKLANSGKVFTQGYMSAAWCSPSRAALMTGIYPAREFLSTFCIDVEKPSITKILHNGGYKTAHFGKWHIGGGKRSPNAPPPSAYGIDESFTTQSTGDGFTREDKKLPHYREHTTTKYIDLAIDFAKRNKKEPFFINLWLYPTHSYINPLPQYLERFKDLKVNIDDFEGEAQRDFLTYMSKHTDINKSMQAYCADVANLDDEIGRLLTALKKMKLDKNTIIIFSSDNGPGPILNNIEKLQKRFITKPLLVNSVGSVGEFQGRKGSMYEGGIRAPWIISWPKYIKKGITDTETILTGVDFLPTLSAMVGAETPKDLVIDGEDMSKAVLGNTHPRTKMAFFSDKPNWYTVRDGKWKAHLHLNKIKLYDIESDKGEKVDLTAQEPEIARKYEKILRQMKKEFHQKEAAIH</sequence>
<keyword evidence="2" id="KW-0732">Signal</keyword>
<dbReference type="EMBL" id="CP076129">
    <property type="protein sequence ID" value="QWG10278.1"/>
    <property type="molecule type" value="Genomic_DNA"/>
</dbReference>
<accession>A0ABX8H3J0</accession>
<feature type="domain" description="Sulfatase N-terminal" evidence="3">
    <location>
        <begin position="29"/>
        <end position="364"/>
    </location>
</feature>
<evidence type="ECO:0000256" key="1">
    <source>
        <dbReference type="ARBA" id="ARBA00008779"/>
    </source>
</evidence>
<dbReference type="Pfam" id="PF00884">
    <property type="entry name" value="Sulfatase"/>
    <property type="match status" value="1"/>
</dbReference>
<protein>
    <submittedName>
        <fullName evidence="4">Sulfatase-like hydrolase/transferase</fullName>
    </submittedName>
</protein>
<dbReference type="InterPro" id="IPR000917">
    <property type="entry name" value="Sulfatase_N"/>
</dbReference>
<dbReference type="RefSeq" id="WP_144075884.1">
    <property type="nucleotide sequence ID" value="NZ_CP076129.1"/>
</dbReference>
<gene>
    <name evidence="4" type="ORF">KM029_21585</name>
</gene>
<evidence type="ECO:0000313" key="4">
    <source>
        <dbReference type="EMBL" id="QWG10278.1"/>
    </source>
</evidence>
<dbReference type="PANTHER" id="PTHR42693">
    <property type="entry name" value="ARYLSULFATASE FAMILY MEMBER"/>
    <property type="match status" value="1"/>
</dbReference>
<dbReference type="Gene3D" id="3.40.720.10">
    <property type="entry name" value="Alkaline Phosphatase, subunit A"/>
    <property type="match status" value="1"/>
</dbReference>
<evidence type="ECO:0000259" key="3">
    <source>
        <dbReference type="Pfam" id="PF00884"/>
    </source>
</evidence>
<dbReference type="InterPro" id="IPR050738">
    <property type="entry name" value="Sulfatase"/>
</dbReference>
<organism evidence="4 5">
    <name type="scientific">Flammeovirga kamogawensis</name>
    <dbReference type="NCBI Taxonomy" id="373891"/>
    <lineage>
        <taxon>Bacteria</taxon>
        <taxon>Pseudomonadati</taxon>
        <taxon>Bacteroidota</taxon>
        <taxon>Cytophagia</taxon>
        <taxon>Cytophagales</taxon>
        <taxon>Flammeovirgaceae</taxon>
        <taxon>Flammeovirga</taxon>
    </lineage>
</organism>
<dbReference type="Proteomes" id="UP000682802">
    <property type="component" value="Chromosome 2"/>
</dbReference>
<evidence type="ECO:0000313" key="5">
    <source>
        <dbReference type="Proteomes" id="UP000682802"/>
    </source>
</evidence>
<comment type="similarity">
    <text evidence="1">Belongs to the sulfatase family.</text>
</comment>
<dbReference type="Gene3D" id="3.30.1120.10">
    <property type="match status" value="1"/>
</dbReference>
<reference evidence="4 5" key="1">
    <citation type="submission" date="2021-05" db="EMBL/GenBank/DDBJ databases">
        <title>Comparative genomic studies on the polysaccharide-degrading batcterial strains of the Flammeovirga genus.</title>
        <authorList>
            <person name="Zewei F."/>
            <person name="Zheng Z."/>
            <person name="Yu L."/>
            <person name="Ruyue G."/>
            <person name="Yanhong M."/>
            <person name="Yuanyuan C."/>
            <person name="Jingyan G."/>
            <person name="Wenjun H."/>
        </authorList>
    </citation>
    <scope>NUCLEOTIDE SEQUENCE [LARGE SCALE GENOMIC DNA]</scope>
    <source>
        <strain evidence="4 5">YS10</strain>
    </source>
</reference>
<feature type="signal peptide" evidence="2">
    <location>
        <begin position="1"/>
        <end position="25"/>
    </location>
</feature>
<feature type="chain" id="PRO_5045620015" evidence="2">
    <location>
        <begin position="26"/>
        <end position="463"/>
    </location>
</feature>
<dbReference type="InterPro" id="IPR017850">
    <property type="entry name" value="Alkaline_phosphatase_core_sf"/>
</dbReference>